<evidence type="ECO:0000256" key="1">
    <source>
        <dbReference type="ARBA" id="ARBA00023015"/>
    </source>
</evidence>
<keyword evidence="1" id="KW-0805">Transcription regulation</keyword>
<dbReference type="PANTHER" id="PTHR43130:SF3">
    <property type="entry name" value="HTH-TYPE TRANSCRIPTIONAL REGULATOR RV1931C"/>
    <property type="match status" value="1"/>
</dbReference>
<sequence>MADKLEKVVVPVLPRTEMFELGVVCEVFGFDRSDDGLPTYDFSLIAGSPTPSRTRFGFTIDAPYDLAKIDDADLVILPAGGTDTASLDDPSFLCGDCNDTSDLEPLFERLRAAVDRGARVASLCTGAFVLGAAGLLDGRRCTTHWRHSARLAEMYPDALVDPNVLYVDDGSVLTSAGTAAGIDLCLHIVRTVQGSHVANSIARRMVVPPHRDGGQAQYVAMPLPECESEALGPLLDWMTENLGSDLPVPALAAKVHMSPRTFARRFTAETGTTPARWLRDQRVLGAQRLLEDTDLPVDVVADRVGFGTAAVLRQHFLRLRHTTPQAYRRAFRAAESVPVS</sequence>
<dbReference type="Gene3D" id="3.40.50.880">
    <property type="match status" value="1"/>
</dbReference>
<proteinExistence type="predicted"/>
<dbReference type="Pfam" id="PF01965">
    <property type="entry name" value="DJ-1_PfpI"/>
    <property type="match status" value="1"/>
</dbReference>
<evidence type="ECO:0000259" key="3">
    <source>
        <dbReference type="PROSITE" id="PS01124"/>
    </source>
</evidence>
<dbReference type="InterPro" id="IPR002818">
    <property type="entry name" value="DJ-1/PfpI"/>
</dbReference>
<dbReference type="EMBL" id="LS483468">
    <property type="protein sequence ID" value="SQI28480.1"/>
    <property type="molecule type" value="Genomic_DNA"/>
</dbReference>
<evidence type="ECO:0000313" key="5">
    <source>
        <dbReference type="Proteomes" id="UP000249091"/>
    </source>
</evidence>
<keyword evidence="2" id="KW-0804">Transcription</keyword>
<dbReference type="InterPro" id="IPR018060">
    <property type="entry name" value="HTH_AraC"/>
</dbReference>
<dbReference type="PROSITE" id="PS01124">
    <property type="entry name" value="HTH_ARAC_FAMILY_2"/>
    <property type="match status" value="1"/>
</dbReference>
<dbReference type="Proteomes" id="UP000249091">
    <property type="component" value="Chromosome 1"/>
</dbReference>
<name>A0A2X4U709_9NOCA</name>
<dbReference type="SUPFAM" id="SSF46689">
    <property type="entry name" value="Homeodomain-like"/>
    <property type="match status" value="2"/>
</dbReference>
<accession>A0A2X4U709</accession>
<reference evidence="4 5" key="1">
    <citation type="submission" date="2018-06" db="EMBL/GenBank/DDBJ databases">
        <authorList>
            <consortium name="Pathogen Informatics"/>
            <person name="Doyle S."/>
        </authorList>
    </citation>
    <scope>NUCLEOTIDE SEQUENCE [LARGE SCALE GENOMIC DNA]</scope>
    <source>
        <strain evidence="4 5">NCTC10994</strain>
    </source>
</reference>
<dbReference type="SUPFAM" id="SSF52317">
    <property type="entry name" value="Class I glutamine amidotransferase-like"/>
    <property type="match status" value="1"/>
</dbReference>
<dbReference type="GO" id="GO:0003700">
    <property type="term" value="F:DNA-binding transcription factor activity"/>
    <property type="evidence" value="ECO:0007669"/>
    <property type="project" value="InterPro"/>
</dbReference>
<evidence type="ECO:0000256" key="2">
    <source>
        <dbReference type="ARBA" id="ARBA00023163"/>
    </source>
</evidence>
<dbReference type="STRING" id="1219011.GCA_001895045_00928"/>
<protein>
    <submittedName>
        <fullName evidence="4">AraC family transcriptional regulator</fullName>
    </submittedName>
</protein>
<dbReference type="CDD" id="cd03137">
    <property type="entry name" value="GATase1_AraC_1"/>
    <property type="match status" value="1"/>
</dbReference>
<dbReference type="AlphaFoldDB" id="A0A2X4U709"/>
<dbReference type="Gene3D" id="1.10.10.60">
    <property type="entry name" value="Homeodomain-like"/>
    <property type="match status" value="1"/>
</dbReference>
<dbReference type="PANTHER" id="PTHR43130">
    <property type="entry name" value="ARAC-FAMILY TRANSCRIPTIONAL REGULATOR"/>
    <property type="match status" value="1"/>
</dbReference>
<keyword evidence="5" id="KW-1185">Reference proteome</keyword>
<dbReference type="GO" id="GO:0043565">
    <property type="term" value="F:sequence-specific DNA binding"/>
    <property type="evidence" value="ECO:0007669"/>
    <property type="project" value="InterPro"/>
</dbReference>
<dbReference type="SMART" id="SM00342">
    <property type="entry name" value="HTH_ARAC"/>
    <property type="match status" value="1"/>
</dbReference>
<dbReference type="KEGG" id="rcr:NCTC10994_00225"/>
<dbReference type="RefSeq" id="WP_072698956.1">
    <property type="nucleotide sequence ID" value="NZ_JAFBBL010000001.1"/>
</dbReference>
<evidence type="ECO:0000313" key="4">
    <source>
        <dbReference type="EMBL" id="SQI28480.1"/>
    </source>
</evidence>
<dbReference type="InterPro" id="IPR029062">
    <property type="entry name" value="Class_I_gatase-like"/>
</dbReference>
<organism evidence="4 5">
    <name type="scientific">Rhodococcus coprophilus</name>
    <dbReference type="NCBI Taxonomy" id="38310"/>
    <lineage>
        <taxon>Bacteria</taxon>
        <taxon>Bacillati</taxon>
        <taxon>Actinomycetota</taxon>
        <taxon>Actinomycetes</taxon>
        <taxon>Mycobacteriales</taxon>
        <taxon>Nocardiaceae</taxon>
        <taxon>Rhodococcus</taxon>
    </lineage>
</organism>
<gene>
    <name evidence="4" type="primary">marA</name>
    <name evidence="4" type="ORF">NCTC10994_00225</name>
</gene>
<dbReference type="Pfam" id="PF12833">
    <property type="entry name" value="HTH_18"/>
    <property type="match status" value="1"/>
</dbReference>
<feature type="domain" description="HTH araC/xylS-type" evidence="3">
    <location>
        <begin position="232"/>
        <end position="330"/>
    </location>
</feature>
<dbReference type="InterPro" id="IPR009057">
    <property type="entry name" value="Homeodomain-like_sf"/>
</dbReference>
<dbReference type="InterPro" id="IPR052158">
    <property type="entry name" value="INH-QAR"/>
</dbReference>